<evidence type="ECO:0000313" key="9">
    <source>
        <dbReference type="EMBL" id="CAD8255699.1"/>
    </source>
</evidence>
<dbReference type="GO" id="GO:0006508">
    <property type="term" value="P:proteolysis"/>
    <property type="evidence" value="ECO:0007669"/>
    <property type="project" value="InterPro"/>
</dbReference>
<name>A0A7R9U7F7_9STRA</name>
<dbReference type="Pfam" id="PF08246">
    <property type="entry name" value="Inhibitor_I29"/>
    <property type="match status" value="1"/>
</dbReference>
<dbReference type="PROSITE" id="PS00640">
    <property type="entry name" value="THIOL_PROTEASE_ASN"/>
    <property type="match status" value="1"/>
</dbReference>
<organism evidence="9">
    <name type="scientific">Pinguiococcus pyrenoidosus</name>
    <dbReference type="NCBI Taxonomy" id="172671"/>
    <lineage>
        <taxon>Eukaryota</taxon>
        <taxon>Sar</taxon>
        <taxon>Stramenopiles</taxon>
        <taxon>Ochrophyta</taxon>
        <taxon>Pinguiophyceae</taxon>
        <taxon>Pinguiochrysidales</taxon>
        <taxon>Pinguiochrysidaceae</taxon>
        <taxon>Pinguiococcus</taxon>
    </lineage>
</organism>
<dbReference type="InterPro" id="IPR039417">
    <property type="entry name" value="Peptidase_C1A_papain-like"/>
</dbReference>
<dbReference type="InterPro" id="IPR038765">
    <property type="entry name" value="Papain-like_cys_pep_sf"/>
</dbReference>
<dbReference type="Gene3D" id="3.90.70.10">
    <property type="entry name" value="Cysteine proteinases"/>
    <property type="match status" value="1"/>
</dbReference>
<keyword evidence="5" id="KW-0812">Transmembrane</keyword>
<feature type="domain" description="Peptidase C1A papain C-terminal" evidence="7">
    <location>
        <begin position="115"/>
        <end position="340"/>
    </location>
</feature>
<keyword evidence="3" id="KW-1015">Disulfide bond</keyword>
<evidence type="ECO:0000256" key="2">
    <source>
        <dbReference type="ARBA" id="ARBA00023145"/>
    </source>
</evidence>
<dbReference type="InterPro" id="IPR000169">
    <property type="entry name" value="Pept_cys_AS"/>
</dbReference>
<dbReference type="InterPro" id="IPR013201">
    <property type="entry name" value="Prot_inhib_I29"/>
</dbReference>
<proteinExistence type="inferred from homology"/>
<dbReference type="InterPro" id="IPR000668">
    <property type="entry name" value="Peptidase_C1A_C"/>
</dbReference>
<dbReference type="Pfam" id="PF00112">
    <property type="entry name" value="Peptidase_C1"/>
    <property type="match status" value="1"/>
</dbReference>
<dbReference type="CDD" id="cd02248">
    <property type="entry name" value="Peptidase_C1A"/>
    <property type="match status" value="1"/>
</dbReference>
<gene>
    <name evidence="9" type="ORF">PPYR1160_LOCUS5191</name>
</gene>
<keyword evidence="6" id="KW-0732">Signal</keyword>
<evidence type="ECO:0000259" key="7">
    <source>
        <dbReference type="SMART" id="SM00645"/>
    </source>
</evidence>
<keyword evidence="2" id="KW-0865">Zymogen</keyword>
<comment type="similarity">
    <text evidence="1">Belongs to the peptidase C1 family.</text>
</comment>
<feature type="region of interest" description="Disordered" evidence="4">
    <location>
        <begin position="431"/>
        <end position="454"/>
    </location>
</feature>
<dbReference type="EMBL" id="HBEA01006741">
    <property type="protein sequence ID" value="CAD8255699.1"/>
    <property type="molecule type" value="Transcribed_RNA"/>
</dbReference>
<feature type="transmembrane region" description="Helical" evidence="5">
    <location>
        <begin position="384"/>
        <end position="406"/>
    </location>
</feature>
<evidence type="ECO:0000256" key="6">
    <source>
        <dbReference type="SAM" id="SignalP"/>
    </source>
</evidence>
<evidence type="ECO:0000256" key="3">
    <source>
        <dbReference type="ARBA" id="ARBA00023157"/>
    </source>
</evidence>
<dbReference type="PROSITE" id="PS00139">
    <property type="entry name" value="THIOL_PROTEASE_CYS"/>
    <property type="match status" value="1"/>
</dbReference>
<dbReference type="AlphaFoldDB" id="A0A7R9U7F7"/>
<dbReference type="InterPro" id="IPR025661">
    <property type="entry name" value="Pept_asp_AS"/>
</dbReference>
<evidence type="ECO:0000256" key="1">
    <source>
        <dbReference type="ARBA" id="ARBA00008455"/>
    </source>
</evidence>
<dbReference type="PANTHER" id="PTHR12411">
    <property type="entry name" value="CYSTEINE PROTEASE FAMILY C1-RELATED"/>
    <property type="match status" value="1"/>
</dbReference>
<evidence type="ECO:0000256" key="4">
    <source>
        <dbReference type="SAM" id="MobiDB-lite"/>
    </source>
</evidence>
<feature type="chain" id="PRO_5030683268" description="Peptidase C1A papain C-terminal domain-containing protein" evidence="6">
    <location>
        <begin position="24"/>
        <end position="454"/>
    </location>
</feature>
<keyword evidence="5" id="KW-1133">Transmembrane helix</keyword>
<dbReference type="SUPFAM" id="SSF54001">
    <property type="entry name" value="Cysteine proteinases"/>
    <property type="match status" value="1"/>
</dbReference>
<reference evidence="9" key="1">
    <citation type="submission" date="2021-01" db="EMBL/GenBank/DDBJ databases">
        <authorList>
            <person name="Corre E."/>
            <person name="Pelletier E."/>
            <person name="Niang G."/>
            <person name="Scheremetjew M."/>
            <person name="Finn R."/>
            <person name="Kale V."/>
            <person name="Holt S."/>
            <person name="Cochrane G."/>
            <person name="Meng A."/>
            <person name="Brown T."/>
            <person name="Cohen L."/>
        </authorList>
    </citation>
    <scope>NUCLEOTIDE SEQUENCE</scope>
    <source>
        <strain evidence="9">CCMP2078</strain>
    </source>
</reference>
<dbReference type="PRINTS" id="PR00705">
    <property type="entry name" value="PAPAIN"/>
</dbReference>
<keyword evidence="5" id="KW-0472">Membrane</keyword>
<evidence type="ECO:0008006" key="10">
    <source>
        <dbReference type="Google" id="ProtNLM"/>
    </source>
</evidence>
<protein>
    <recommendedName>
        <fullName evidence="10">Peptidase C1A papain C-terminal domain-containing protein</fullName>
    </recommendedName>
</protein>
<evidence type="ECO:0000259" key="8">
    <source>
        <dbReference type="SMART" id="SM00848"/>
    </source>
</evidence>
<dbReference type="GO" id="GO:0008234">
    <property type="term" value="F:cysteine-type peptidase activity"/>
    <property type="evidence" value="ECO:0007669"/>
    <property type="project" value="InterPro"/>
</dbReference>
<sequence>MYSGSVAAMRWGLLSLGLCAGAAEIQEDWTAFKAAFGKSYGATEEAERFRLFNRSWSAVRQHSSDAFALSLYEWSDWTEAEFLQRKTGFRPSNTSVFTDGTYTPAAEVLDVSKKRSSSLDWRCNGTNPLGISAVTPVKDQGSCGNCWAYSGGGAAEGGAATSSALTLDLSVQQIHDCNAPGYGCNGGTIEAALSYFIDEGLELTADYPTTNSDASSCAADESRTAAKGLVALGTQFDESGLMDMLYQYGPATASLDAGCDAFMHYKGGVLTEECSSSCVTHNHAVLIVGYGYDYGAQLPYWIAKNSWGIGWGESGYVRIAQTGNRGGTAGILCTNYAIGRAQTFVQEPSYSEEAMNNMYLYCNETLGYVGDDEDDAWALTTDTAAGIALISLFVVLAVLIAGLGLYRWRRSAGRQAQEGRYSRYRERREARRGLQQSLDPAEEQRRAAVEVSGA</sequence>
<accession>A0A7R9U7F7</accession>
<dbReference type="InterPro" id="IPR013128">
    <property type="entry name" value="Peptidase_C1A"/>
</dbReference>
<evidence type="ECO:0000256" key="5">
    <source>
        <dbReference type="SAM" id="Phobius"/>
    </source>
</evidence>
<feature type="signal peptide" evidence="6">
    <location>
        <begin position="1"/>
        <end position="23"/>
    </location>
</feature>
<feature type="domain" description="Cathepsin propeptide inhibitor" evidence="8">
    <location>
        <begin position="29"/>
        <end position="82"/>
    </location>
</feature>
<dbReference type="SMART" id="SM00645">
    <property type="entry name" value="Pept_C1"/>
    <property type="match status" value="1"/>
</dbReference>
<dbReference type="SMART" id="SM00848">
    <property type="entry name" value="Inhibitor_I29"/>
    <property type="match status" value="1"/>
</dbReference>